<feature type="region of interest" description="Disordered" evidence="1">
    <location>
        <begin position="41"/>
        <end position="60"/>
    </location>
</feature>
<feature type="compositionally biased region" description="Low complexity" evidence="1">
    <location>
        <begin position="43"/>
        <end position="56"/>
    </location>
</feature>
<gene>
    <name evidence="2" type="ORF">A4X13_0g7561</name>
</gene>
<evidence type="ECO:0000313" key="3">
    <source>
        <dbReference type="Proteomes" id="UP000077521"/>
    </source>
</evidence>
<evidence type="ECO:0000256" key="1">
    <source>
        <dbReference type="SAM" id="MobiDB-lite"/>
    </source>
</evidence>
<reference evidence="2" key="1">
    <citation type="submission" date="2016-04" db="EMBL/GenBank/DDBJ databases">
        <authorList>
            <person name="Nguyen H.D."/>
            <person name="Samba Siva P."/>
            <person name="Cullis J."/>
            <person name="Levesque C.A."/>
            <person name="Hambleton S."/>
        </authorList>
    </citation>
    <scope>NUCLEOTIDE SEQUENCE</scope>
    <source>
        <strain evidence="2">DAOMC 236416</strain>
    </source>
</reference>
<organism evidence="2 3">
    <name type="scientific">Tilletia indica</name>
    <dbReference type="NCBI Taxonomy" id="43049"/>
    <lineage>
        <taxon>Eukaryota</taxon>
        <taxon>Fungi</taxon>
        <taxon>Dikarya</taxon>
        <taxon>Basidiomycota</taxon>
        <taxon>Ustilaginomycotina</taxon>
        <taxon>Exobasidiomycetes</taxon>
        <taxon>Tilletiales</taxon>
        <taxon>Tilletiaceae</taxon>
        <taxon>Tilletia</taxon>
    </lineage>
</organism>
<feature type="region of interest" description="Disordered" evidence="1">
    <location>
        <begin position="1"/>
        <end position="25"/>
    </location>
</feature>
<dbReference type="Proteomes" id="UP000077521">
    <property type="component" value="Unassembled WGS sequence"/>
</dbReference>
<proteinExistence type="predicted"/>
<evidence type="ECO:0000313" key="2">
    <source>
        <dbReference type="EMBL" id="KAE8241102.1"/>
    </source>
</evidence>
<sequence length="123" mass="13066">MTSTQVFTTAAADAGSTVMASQTTQTAEHIQPISSISAVQALSGTAGPSSSTPTRSYQAQTEDVRLQKLVAVEKQFVLTPSETATMSIEDRFERIKSLKEEQKGLADATGATQERAGPGKKFR</sequence>
<feature type="region of interest" description="Disordered" evidence="1">
    <location>
        <begin position="102"/>
        <end position="123"/>
    </location>
</feature>
<protein>
    <submittedName>
        <fullName evidence="2">Uncharacterized protein</fullName>
    </submittedName>
</protein>
<dbReference type="EMBL" id="LWDF02000971">
    <property type="protein sequence ID" value="KAE8241102.1"/>
    <property type="molecule type" value="Genomic_DNA"/>
</dbReference>
<comment type="caution">
    <text evidence="2">The sequence shown here is derived from an EMBL/GenBank/DDBJ whole genome shotgun (WGS) entry which is preliminary data.</text>
</comment>
<reference evidence="2" key="2">
    <citation type="journal article" date="2019" name="IMA Fungus">
        <title>Genome sequencing and comparison of five Tilletia species to identify candidate genes for the detection of regulated species infecting wheat.</title>
        <authorList>
            <person name="Nguyen H.D.T."/>
            <person name="Sultana T."/>
            <person name="Kesanakurti P."/>
            <person name="Hambleton S."/>
        </authorList>
    </citation>
    <scope>NUCLEOTIDE SEQUENCE</scope>
    <source>
        <strain evidence="2">DAOMC 236416</strain>
    </source>
</reference>
<name>A0A177T6J6_9BASI</name>
<dbReference type="AlphaFoldDB" id="A0A177T6J6"/>
<accession>A0A177T6J6</accession>
<keyword evidence="3" id="KW-1185">Reference proteome</keyword>